<dbReference type="Pfam" id="PF00326">
    <property type="entry name" value="Peptidase_S9"/>
    <property type="match status" value="1"/>
</dbReference>
<evidence type="ECO:0000256" key="1">
    <source>
        <dbReference type="ARBA" id="ARBA00022801"/>
    </source>
</evidence>
<dbReference type="EMBL" id="RBKU01000001">
    <property type="protein sequence ID" value="RKR81441.1"/>
    <property type="molecule type" value="Genomic_DNA"/>
</dbReference>
<keyword evidence="4" id="KW-1185">Reference proteome</keyword>
<dbReference type="Gene3D" id="2.120.10.30">
    <property type="entry name" value="TolB, C-terminal domain"/>
    <property type="match status" value="1"/>
</dbReference>
<feature type="domain" description="Peptidase S9 prolyl oligopeptidase catalytic" evidence="2">
    <location>
        <begin position="414"/>
        <end position="624"/>
    </location>
</feature>
<dbReference type="Proteomes" id="UP000268007">
    <property type="component" value="Unassembled WGS sequence"/>
</dbReference>
<dbReference type="SUPFAM" id="SSF82171">
    <property type="entry name" value="DPP6 N-terminal domain-like"/>
    <property type="match status" value="1"/>
</dbReference>
<dbReference type="PROSITE" id="PS51257">
    <property type="entry name" value="PROKAR_LIPOPROTEIN"/>
    <property type="match status" value="1"/>
</dbReference>
<dbReference type="GO" id="GO:0004177">
    <property type="term" value="F:aminopeptidase activity"/>
    <property type="evidence" value="ECO:0007669"/>
    <property type="project" value="UniProtKB-KW"/>
</dbReference>
<gene>
    <name evidence="3" type="ORF">BDD43_1588</name>
</gene>
<dbReference type="GO" id="GO:0004252">
    <property type="term" value="F:serine-type endopeptidase activity"/>
    <property type="evidence" value="ECO:0007669"/>
    <property type="project" value="TreeGrafter"/>
</dbReference>
<sequence>MLNSFKHLFLIALIIGVCSCNNKSAKQIPIGDFFNLPDKGNFHISPDGKYISYLKRVNGKQNIYVQTLADGKERMTTSFVDYPVRDYFWTFNNQIILTKNMFEQNKFQMIGIDAATMQTRVLLDAPKVNFRLLNRNRNNPDMITFSMNKRDSAAIDVYRMNTKTGELTMYIKNPGNITEWFTDADGKIRLAKASDGVNETVLFRQNDESKFKPIIVNNFKNQVRPIAFSGKKDWFYALSNVNRDKTALVEINAENGKEENVVYSNANADIEDVVYSKTKHRLDMVWWQDAKPQRHYLDKDAEIIYNNLLKQLPDNEINVVDKDSSETRLLISASSDRNPGSYYLYSTVDKKLDKISDQNTKINPADLCEMKPISFNASDGTLINGYLTLPANKAGTNLPIVVIPHSDPWRRNSWGYSAEVQFLANRGYGVFQVNYRGSTGYGKAFYSAGFKQVGGKMQDDITDGVKWLIAQKIANPKQIAIYGSGFGGFSALYGVSFHPGLYNCVAVQSALISFFAFVKDVPPFFKPYLSMIYEKVGNPETDADMFRAISPVFNTDKIKVPMLIYQNANDPRANVSELNQFVRELKKRKVSVDYKLINKTKGGDRSQRERGRLQMYTELEKFLDINLLGKK</sequence>
<evidence type="ECO:0000313" key="3">
    <source>
        <dbReference type="EMBL" id="RKR81441.1"/>
    </source>
</evidence>
<evidence type="ECO:0000259" key="2">
    <source>
        <dbReference type="Pfam" id="PF00326"/>
    </source>
</evidence>
<dbReference type="PANTHER" id="PTHR42776">
    <property type="entry name" value="SERINE PEPTIDASE S9 FAMILY MEMBER"/>
    <property type="match status" value="1"/>
</dbReference>
<dbReference type="RefSeq" id="WP_121197143.1">
    <property type="nucleotide sequence ID" value="NZ_RBKU01000001.1"/>
</dbReference>
<dbReference type="Gene3D" id="3.40.50.1820">
    <property type="entry name" value="alpha/beta hydrolase"/>
    <property type="match status" value="1"/>
</dbReference>
<accession>A0A495IYI2</accession>
<comment type="caution">
    <text evidence="3">The sequence shown here is derived from an EMBL/GenBank/DDBJ whole genome shotgun (WGS) entry which is preliminary data.</text>
</comment>
<dbReference type="InterPro" id="IPR029058">
    <property type="entry name" value="AB_hydrolase_fold"/>
</dbReference>
<keyword evidence="3" id="KW-0031">Aminopeptidase</keyword>
<keyword evidence="3" id="KW-0645">Protease</keyword>
<organism evidence="3 4">
    <name type="scientific">Mucilaginibacter gracilis</name>
    <dbReference type="NCBI Taxonomy" id="423350"/>
    <lineage>
        <taxon>Bacteria</taxon>
        <taxon>Pseudomonadati</taxon>
        <taxon>Bacteroidota</taxon>
        <taxon>Sphingobacteriia</taxon>
        <taxon>Sphingobacteriales</taxon>
        <taxon>Sphingobacteriaceae</taxon>
        <taxon>Mucilaginibacter</taxon>
    </lineage>
</organism>
<dbReference type="InterPro" id="IPR001375">
    <property type="entry name" value="Peptidase_S9_cat"/>
</dbReference>
<keyword evidence="1" id="KW-0378">Hydrolase</keyword>
<dbReference type="AlphaFoldDB" id="A0A495IYI2"/>
<name>A0A495IYI2_9SPHI</name>
<dbReference type="InterPro" id="IPR011042">
    <property type="entry name" value="6-blade_b-propeller_TolB-like"/>
</dbReference>
<dbReference type="GO" id="GO:0006508">
    <property type="term" value="P:proteolysis"/>
    <property type="evidence" value="ECO:0007669"/>
    <property type="project" value="InterPro"/>
</dbReference>
<proteinExistence type="predicted"/>
<reference evidence="3 4" key="1">
    <citation type="submission" date="2018-10" db="EMBL/GenBank/DDBJ databases">
        <title>Genomic Encyclopedia of Archaeal and Bacterial Type Strains, Phase II (KMG-II): from individual species to whole genera.</title>
        <authorList>
            <person name="Goeker M."/>
        </authorList>
    </citation>
    <scope>NUCLEOTIDE SEQUENCE [LARGE SCALE GENOMIC DNA]</scope>
    <source>
        <strain evidence="3 4">DSM 18602</strain>
    </source>
</reference>
<evidence type="ECO:0000313" key="4">
    <source>
        <dbReference type="Proteomes" id="UP000268007"/>
    </source>
</evidence>
<dbReference type="SUPFAM" id="SSF53474">
    <property type="entry name" value="alpha/beta-Hydrolases"/>
    <property type="match status" value="1"/>
</dbReference>
<dbReference type="OrthoDB" id="108903at2"/>
<dbReference type="PANTHER" id="PTHR42776:SF27">
    <property type="entry name" value="DIPEPTIDYL PEPTIDASE FAMILY MEMBER 6"/>
    <property type="match status" value="1"/>
</dbReference>
<protein>
    <submittedName>
        <fullName evidence="3">Dipeptidyl aminopeptidase/acylaminoacyl peptidase</fullName>
    </submittedName>
</protein>